<dbReference type="AlphaFoldDB" id="A0AAE3FSL0"/>
<proteinExistence type="predicted"/>
<dbReference type="InterPro" id="IPR038365">
    <property type="entry name" value="EcoRII_C_sf"/>
</dbReference>
<dbReference type="Gene3D" id="3.40.91.80">
    <property type="match status" value="1"/>
</dbReference>
<gene>
    <name evidence="1" type="ORF">AArcSt11_11880</name>
</gene>
<reference evidence="1 2" key="1">
    <citation type="journal article" date="2022" name="Syst. Appl. Microbiol.">
        <title>Natronocalculus amylovorans gen. nov., sp. nov., and Natranaeroarchaeum aerophilus sp. nov., dominant culturable amylolytic natronoarchaea from hypersaline soda lakes in southwestern Siberia.</title>
        <authorList>
            <person name="Sorokin D.Y."/>
            <person name="Elcheninov A.G."/>
            <person name="Khizhniak T.V."/>
            <person name="Koenen M."/>
            <person name="Bale N.J."/>
            <person name="Damste J.S.S."/>
            <person name="Kublanov I.V."/>
        </authorList>
    </citation>
    <scope>NUCLEOTIDE SEQUENCE [LARGE SCALE GENOMIC DNA]</scope>
    <source>
        <strain evidence="1 2">AArc-St1-1</strain>
    </source>
</reference>
<evidence type="ECO:0000313" key="2">
    <source>
        <dbReference type="Proteomes" id="UP001202674"/>
    </source>
</evidence>
<dbReference type="Proteomes" id="UP001202674">
    <property type="component" value="Unassembled WGS sequence"/>
</dbReference>
<organism evidence="1 2">
    <name type="scientific">Natranaeroarchaeum aerophilus</name>
    <dbReference type="NCBI Taxonomy" id="2917711"/>
    <lineage>
        <taxon>Archaea</taxon>
        <taxon>Methanobacteriati</taxon>
        <taxon>Methanobacteriota</taxon>
        <taxon>Stenosarchaea group</taxon>
        <taxon>Halobacteria</taxon>
        <taxon>Halobacteriales</taxon>
        <taxon>Natronoarchaeaceae</taxon>
        <taxon>Natranaeroarchaeum</taxon>
    </lineage>
</organism>
<evidence type="ECO:0008006" key="3">
    <source>
        <dbReference type="Google" id="ProtNLM"/>
    </source>
</evidence>
<accession>A0AAE3FSL0</accession>
<evidence type="ECO:0000313" key="1">
    <source>
        <dbReference type="EMBL" id="MCL9814350.1"/>
    </source>
</evidence>
<sequence>MADYSGDPSEFKVYWFARDLVAASYGSYATKETGMLRQLSGHLDSTFDDNSWDGESDLDEQKQLIRDLITGSVNKMYAGDISKRYRQTEDLVERILRRIDDEDDVREFQIAIDAVVRTSEILDTTPSYGEDEIVEIVDQTLRTESGGFDPSKAYDALYNVDFDGEAYQLGAQREPLIDYVHEMMNDLDEESHIGEKEVARIVSGIVQEYERRAGQSRASTAGNVLETGLQHIFDRFEIPATGDPAHFGDLEIDNMVEGPEGSIGFSCKRTLRERFRQSLSREAEIGVDEVWFVSLLMADVSREKLEDISNDGSRIYVPRDSFVWNRYHDADDLSYTLRPADQFIEDVVEFTGVESEIGNADISA</sequence>
<dbReference type="EMBL" id="JAKRVY010000006">
    <property type="protein sequence ID" value="MCL9814350.1"/>
    <property type="molecule type" value="Genomic_DNA"/>
</dbReference>
<name>A0AAE3FSL0_9EURY</name>
<dbReference type="InterPro" id="IPR011335">
    <property type="entry name" value="Restrct_endonuc-II-like"/>
</dbReference>
<comment type="caution">
    <text evidence="1">The sequence shown here is derived from an EMBL/GenBank/DDBJ whole genome shotgun (WGS) entry which is preliminary data.</text>
</comment>
<dbReference type="SUPFAM" id="SSF52980">
    <property type="entry name" value="Restriction endonuclease-like"/>
    <property type="match status" value="1"/>
</dbReference>
<keyword evidence="2" id="KW-1185">Reference proteome</keyword>
<protein>
    <recommendedName>
        <fullName evidence="3">Restriction endonuclease</fullName>
    </recommendedName>
</protein>
<dbReference type="RefSeq" id="WP_250597301.1">
    <property type="nucleotide sequence ID" value="NZ_JAKRVY010000006.1"/>
</dbReference>